<dbReference type="InterPro" id="IPR036388">
    <property type="entry name" value="WH-like_DNA-bd_sf"/>
</dbReference>
<gene>
    <name evidence="1" type="ORF">FYJ37_04120</name>
</gene>
<proteinExistence type="predicted"/>
<sequence>MEKRIVVITSDYLYTFVSEAYKEINLDCEVEIVKYDNFKNIANIYNHYKDSALGFIVSGQMAHAAILKAIPDCKKPIAHFQADNVCLYRLMLKYLINTQHPDSKRIILDFLLLTHDNASMDFFINGLNLPFIRSTLEEWVERSSLSDLTAIEEKISKQIIDLWDRKEIDGAICLYSSIIPALESHGIPCSYPFPNKEQLEDMAKYILAQSELHNLYENFPSVISLKCIDDSQSCYSLMDALVNIKNDFALDVIFKEEHENIHMFTSASIVDLLTSDQTQCHLSQILRKNYHMSVSIGYGIGRNIAAAKLHASAALKQSQLSGSSFIIDKDQKVIGPLNTDCCLEINGQISPEISKIAKQCKLSTLTIQKLITITKMNGNTRLTTQELAERLGVSIRNANRILKNLKTGGIATLVYTQSSISKGRPINIYELNF</sequence>
<dbReference type="InterPro" id="IPR036390">
    <property type="entry name" value="WH_DNA-bd_sf"/>
</dbReference>
<dbReference type="Proteomes" id="UP000462363">
    <property type="component" value="Unassembled WGS sequence"/>
</dbReference>
<dbReference type="EMBL" id="VUMB01000006">
    <property type="protein sequence ID" value="MSS39567.1"/>
    <property type="molecule type" value="Genomic_DNA"/>
</dbReference>
<reference evidence="1 2" key="1">
    <citation type="submission" date="2019-08" db="EMBL/GenBank/DDBJ databases">
        <title>In-depth cultivation of the pig gut microbiome towards novel bacterial diversity and tailored functional studies.</title>
        <authorList>
            <person name="Wylensek D."/>
            <person name="Hitch T.C.A."/>
            <person name="Clavel T."/>
        </authorList>
    </citation>
    <scope>NUCLEOTIDE SEQUENCE [LARGE SCALE GENOMIC DNA]</scope>
    <source>
        <strain evidence="1 2">BL-389-WT-3D</strain>
    </source>
</reference>
<accession>A0A844F829</accession>
<organism evidence="1 2">
    <name type="scientific">Clostridium scindens (strain JCM 10418 / VPI 12708)</name>
    <dbReference type="NCBI Taxonomy" id="29347"/>
    <lineage>
        <taxon>Bacteria</taxon>
        <taxon>Bacillati</taxon>
        <taxon>Bacillota</taxon>
        <taxon>Clostridia</taxon>
        <taxon>Lachnospirales</taxon>
        <taxon>Lachnospiraceae</taxon>
    </lineage>
</organism>
<dbReference type="Gene3D" id="1.10.10.10">
    <property type="entry name" value="Winged helix-like DNA-binding domain superfamily/Winged helix DNA-binding domain"/>
    <property type="match status" value="1"/>
</dbReference>
<dbReference type="AlphaFoldDB" id="A0A844F829"/>
<name>A0A844F829_CLOSV</name>
<dbReference type="RefSeq" id="WP_154322383.1">
    <property type="nucleotide sequence ID" value="NZ_AP024846.1"/>
</dbReference>
<comment type="caution">
    <text evidence="1">The sequence shown here is derived from an EMBL/GenBank/DDBJ whole genome shotgun (WGS) entry which is preliminary data.</text>
</comment>
<evidence type="ECO:0000313" key="1">
    <source>
        <dbReference type="EMBL" id="MSS39567.1"/>
    </source>
</evidence>
<evidence type="ECO:0000313" key="2">
    <source>
        <dbReference type="Proteomes" id="UP000462363"/>
    </source>
</evidence>
<dbReference type="SUPFAM" id="SSF46785">
    <property type="entry name" value="Winged helix' DNA-binding domain"/>
    <property type="match status" value="1"/>
</dbReference>
<protein>
    <submittedName>
        <fullName evidence="1">Winged helix-turn-helix transcriptional regulator</fullName>
    </submittedName>
</protein>